<organism evidence="13 14">
    <name type="scientific">Planomonospora alba</name>
    <dbReference type="NCBI Taxonomy" id="161354"/>
    <lineage>
        <taxon>Bacteria</taxon>
        <taxon>Bacillati</taxon>
        <taxon>Actinomycetota</taxon>
        <taxon>Actinomycetes</taxon>
        <taxon>Streptosporangiales</taxon>
        <taxon>Streptosporangiaceae</taxon>
        <taxon>Planomonospora</taxon>
    </lineage>
</organism>
<dbReference type="SUPFAM" id="SSF55874">
    <property type="entry name" value="ATPase domain of HSP90 chaperone/DNA topoisomerase II/histidine kinase"/>
    <property type="match status" value="1"/>
</dbReference>
<evidence type="ECO:0000256" key="3">
    <source>
        <dbReference type="ARBA" id="ARBA00022553"/>
    </source>
</evidence>
<dbReference type="Proteomes" id="UP001500320">
    <property type="component" value="Unassembled WGS sequence"/>
</dbReference>
<feature type="transmembrane region" description="Helical" evidence="10">
    <location>
        <begin position="39"/>
        <end position="56"/>
    </location>
</feature>
<evidence type="ECO:0000256" key="5">
    <source>
        <dbReference type="ARBA" id="ARBA00022741"/>
    </source>
</evidence>
<evidence type="ECO:0000256" key="6">
    <source>
        <dbReference type="ARBA" id="ARBA00022777"/>
    </source>
</evidence>
<reference evidence="14" key="1">
    <citation type="journal article" date="2019" name="Int. J. Syst. Evol. Microbiol.">
        <title>The Global Catalogue of Microorganisms (GCM) 10K type strain sequencing project: providing services to taxonomists for standard genome sequencing and annotation.</title>
        <authorList>
            <consortium name="The Broad Institute Genomics Platform"/>
            <consortium name="The Broad Institute Genome Sequencing Center for Infectious Disease"/>
            <person name="Wu L."/>
            <person name="Ma J."/>
        </authorList>
    </citation>
    <scope>NUCLEOTIDE SEQUENCE [LARGE SCALE GENOMIC DNA]</scope>
    <source>
        <strain evidence="14">JCM 9373</strain>
    </source>
</reference>
<evidence type="ECO:0000256" key="10">
    <source>
        <dbReference type="SAM" id="Phobius"/>
    </source>
</evidence>
<keyword evidence="3" id="KW-0597">Phosphoprotein</keyword>
<dbReference type="RefSeq" id="WP_344854854.1">
    <property type="nucleotide sequence ID" value="NZ_BAAAUT010000002.1"/>
</dbReference>
<dbReference type="InterPro" id="IPR036890">
    <property type="entry name" value="HATPase_C_sf"/>
</dbReference>
<feature type="domain" description="Histidine kinase/HSP90-like ATPase" evidence="11">
    <location>
        <begin position="304"/>
        <end position="390"/>
    </location>
</feature>
<keyword evidence="10" id="KW-1133">Transmembrane helix</keyword>
<evidence type="ECO:0000256" key="2">
    <source>
        <dbReference type="ARBA" id="ARBA00012438"/>
    </source>
</evidence>
<gene>
    <name evidence="13" type="ORF">GCM10010466_02230</name>
</gene>
<feature type="transmembrane region" description="Helical" evidence="10">
    <location>
        <begin position="63"/>
        <end position="86"/>
    </location>
</feature>
<keyword evidence="6" id="KW-0418">Kinase</keyword>
<sequence>MTIPRPVLRDLLLWAALCPPVLLSPPVPAVWEPVDGGTWLWTALAGAAVLTAAVLVRRRAPLAAALTVLAAGSLDLGEGWATVHLWGLDDRLIGQVKLVPLNGFTPALVVLGYLVGRRMSRARPAALAYGAILGTGALCTMAVSCGPRPDPSVAGFWFPALSGVLVWAALPWLAGLLRRQRVEARTRESALVAAQVRLRERNRIAQDMHDSIGHDLALIALRAAALEMAPDLDERHRRAAGELRAAAADTTERLRRVIGVLREDDEAPLTPAVESVAGIVERARASGMEVELRGPGGLRDHTACRIVQEALTNAAKHAPGAPVTVELAASSGEIRLTVGNPAPGSAPAAPPPGGGLGLMGLRERVRLAGGTFEAAPRAGGFRVAARFPAERAAEPGAGRAGEAERSGEPPGARESEKGAR</sequence>
<evidence type="ECO:0000256" key="4">
    <source>
        <dbReference type="ARBA" id="ARBA00022679"/>
    </source>
</evidence>
<dbReference type="InterPro" id="IPR003594">
    <property type="entry name" value="HATPase_dom"/>
</dbReference>
<dbReference type="Pfam" id="PF02518">
    <property type="entry name" value="HATPase_c"/>
    <property type="match status" value="1"/>
</dbReference>
<dbReference type="Gene3D" id="1.20.5.1930">
    <property type="match status" value="1"/>
</dbReference>
<dbReference type="Gene3D" id="3.30.565.10">
    <property type="entry name" value="Histidine kinase-like ATPase, C-terminal domain"/>
    <property type="match status" value="1"/>
</dbReference>
<feature type="transmembrane region" description="Helical" evidence="10">
    <location>
        <begin position="156"/>
        <end position="177"/>
    </location>
</feature>
<keyword evidence="10" id="KW-0472">Membrane</keyword>
<evidence type="ECO:0000259" key="11">
    <source>
        <dbReference type="Pfam" id="PF02518"/>
    </source>
</evidence>
<dbReference type="PANTHER" id="PTHR24421">
    <property type="entry name" value="NITRATE/NITRITE SENSOR PROTEIN NARX-RELATED"/>
    <property type="match status" value="1"/>
</dbReference>
<dbReference type="EMBL" id="BAAAUT010000002">
    <property type="protein sequence ID" value="GAA3114759.1"/>
    <property type="molecule type" value="Genomic_DNA"/>
</dbReference>
<evidence type="ECO:0000313" key="13">
    <source>
        <dbReference type="EMBL" id="GAA3114759.1"/>
    </source>
</evidence>
<comment type="caution">
    <text evidence="13">The sequence shown here is derived from an EMBL/GenBank/DDBJ whole genome shotgun (WGS) entry which is preliminary data.</text>
</comment>
<evidence type="ECO:0000313" key="14">
    <source>
        <dbReference type="Proteomes" id="UP001500320"/>
    </source>
</evidence>
<accession>A0ABP6MHX5</accession>
<keyword evidence="10" id="KW-0812">Transmembrane</keyword>
<evidence type="ECO:0000259" key="12">
    <source>
        <dbReference type="Pfam" id="PF07730"/>
    </source>
</evidence>
<name>A0ABP6MHX5_9ACTN</name>
<keyword evidence="8" id="KW-0902">Two-component regulatory system</keyword>
<dbReference type="InterPro" id="IPR050482">
    <property type="entry name" value="Sensor_HK_TwoCompSys"/>
</dbReference>
<dbReference type="EC" id="2.7.13.3" evidence="2"/>
<evidence type="ECO:0000256" key="9">
    <source>
        <dbReference type="SAM" id="MobiDB-lite"/>
    </source>
</evidence>
<protein>
    <recommendedName>
        <fullName evidence="2">histidine kinase</fullName>
        <ecNumber evidence="2">2.7.13.3</ecNumber>
    </recommendedName>
</protein>
<evidence type="ECO:0000256" key="1">
    <source>
        <dbReference type="ARBA" id="ARBA00000085"/>
    </source>
</evidence>
<evidence type="ECO:0000256" key="7">
    <source>
        <dbReference type="ARBA" id="ARBA00022840"/>
    </source>
</evidence>
<keyword evidence="5" id="KW-0547">Nucleotide-binding</keyword>
<keyword evidence="4" id="KW-0808">Transferase</keyword>
<feature type="region of interest" description="Disordered" evidence="9">
    <location>
        <begin position="391"/>
        <end position="420"/>
    </location>
</feature>
<keyword evidence="7" id="KW-0067">ATP-binding</keyword>
<dbReference type="Pfam" id="PF07730">
    <property type="entry name" value="HisKA_3"/>
    <property type="match status" value="1"/>
</dbReference>
<feature type="transmembrane region" description="Helical" evidence="10">
    <location>
        <begin position="98"/>
        <end position="115"/>
    </location>
</feature>
<dbReference type="InterPro" id="IPR011712">
    <property type="entry name" value="Sig_transdc_His_kin_sub3_dim/P"/>
</dbReference>
<dbReference type="CDD" id="cd16917">
    <property type="entry name" value="HATPase_UhpB-NarQ-NarX-like"/>
    <property type="match status" value="1"/>
</dbReference>
<evidence type="ECO:0000256" key="8">
    <source>
        <dbReference type="ARBA" id="ARBA00023012"/>
    </source>
</evidence>
<keyword evidence="14" id="KW-1185">Reference proteome</keyword>
<comment type="catalytic activity">
    <reaction evidence="1">
        <text>ATP + protein L-histidine = ADP + protein N-phospho-L-histidine.</text>
        <dbReference type="EC" id="2.7.13.3"/>
    </reaction>
</comment>
<feature type="domain" description="Signal transduction histidine kinase subgroup 3 dimerisation and phosphoacceptor" evidence="12">
    <location>
        <begin position="200"/>
        <end position="265"/>
    </location>
</feature>
<feature type="transmembrane region" description="Helical" evidence="10">
    <location>
        <begin position="127"/>
        <end position="144"/>
    </location>
</feature>
<proteinExistence type="predicted"/>
<feature type="compositionally biased region" description="Basic and acidic residues" evidence="9">
    <location>
        <begin position="401"/>
        <end position="420"/>
    </location>
</feature>
<dbReference type="PANTHER" id="PTHR24421:SF10">
    <property type="entry name" value="NITRATE_NITRITE SENSOR PROTEIN NARQ"/>
    <property type="match status" value="1"/>
</dbReference>